<reference evidence="2 3" key="1">
    <citation type="submission" date="2013-06" db="EMBL/GenBank/DDBJ databases">
        <title>Draft genome sequence of Thauera terpenica.</title>
        <authorList>
            <person name="Liu B."/>
            <person name="Frostegard A.H."/>
            <person name="Shapleigh J.P."/>
        </authorList>
    </citation>
    <scope>NUCLEOTIDE SEQUENCE [LARGE SCALE GENOMIC DNA]</scope>
    <source>
        <strain evidence="2 3">58Eu</strain>
    </source>
</reference>
<evidence type="ECO:0000256" key="1">
    <source>
        <dbReference type="SAM" id="MobiDB-lite"/>
    </source>
</evidence>
<keyword evidence="3" id="KW-1185">Reference proteome</keyword>
<accession>T0AMD5</accession>
<feature type="region of interest" description="Disordered" evidence="1">
    <location>
        <begin position="15"/>
        <end position="41"/>
    </location>
</feature>
<dbReference type="EMBL" id="ATJV01000103">
    <property type="protein sequence ID" value="EPZ13994.1"/>
    <property type="molecule type" value="Genomic_DNA"/>
</dbReference>
<dbReference type="Proteomes" id="UP000015455">
    <property type="component" value="Unassembled WGS sequence"/>
</dbReference>
<gene>
    <name evidence="2" type="ORF">M622_06990</name>
</gene>
<evidence type="ECO:0000313" key="3">
    <source>
        <dbReference type="Proteomes" id="UP000015455"/>
    </source>
</evidence>
<feature type="compositionally biased region" description="Basic and acidic residues" evidence="1">
    <location>
        <begin position="24"/>
        <end position="35"/>
    </location>
</feature>
<sequence>MAMVRRAAAVRRFAHAGLAPRKQSAADDKRPRDDVLGGDFTASRRTAPLQLGALD</sequence>
<comment type="caution">
    <text evidence="2">The sequence shown here is derived from an EMBL/GenBank/DDBJ whole genome shotgun (WGS) entry which is preliminary data.</text>
</comment>
<organism evidence="2 3">
    <name type="scientific">Thauera terpenica 58Eu</name>
    <dbReference type="NCBI Taxonomy" id="1348657"/>
    <lineage>
        <taxon>Bacteria</taxon>
        <taxon>Pseudomonadati</taxon>
        <taxon>Pseudomonadota</taxon>
        <taxon>Betaproteobacteria</taxon>
        <taxon>Rhodocyclales</taxon>
        <taxon>Zoogloeaceae</taxon>
        <taxon>Thauera</taxon>
    </lineage>
</organism>
<protein>
    <submittedName>
        <fullName evidence="2">Uncharacterized protein</fullName>
    </submittedName>
</protein>
<dbReference type="STRING" id="1348657.M622_06990"/>
<evidence type="ECO:0000313" key="2">
    <source>
        <dbReference type="EMBL" id="EPZ13994.1"/>
    </source>
</evidence>
<name>T0AMD5_9RHOO</name>
<proteinExistence type="predicted"/>
<dbReference type="AlphaFoldDB" id="T0AMD5"/>